<keyword evidence="3" id="KW-1185">Reference proteome</keyword>
<reference evidence="2 3" key="1">
    <citation type="journal article" date="2022" name="Allergy">
        <title>Genome assembly and annotation of Periplaneta americana reveal a comprehensive cockroach allergen profile.</title>
        <authorList>
            <person name="Wang L."/>
            <person name="Xiong Q."/>
            <person name="Saelim N."/>
            <person name="Wang L."/>
            <person name="Nong W."/>
            <person name="Wan A.T."/>
            <person name="Shi M."/>
            <person name="Liu X."/>
            <person name="Cao Q."/>
            <person name="Hui J.H.L."/>
            <person name="Sookrung N."/>
            <person name="Leung T.F."/>
            <person name="Tungtrongchitr A."/>
            <person name="Tsui S.K.W."/>
        </authorList>
    </citation>
    <scope>NUCLEOTIDE SEQUENCE [LARGE SCALE GENOMIC DNA]</scope>
    <source>
        <strain evidence="2">PWHHKU_190912</strain>
    </source>
</reference>
<dbReference type="PANTHER" id="PTHR46114">
    <property type="entry name" value="APPLE DOMAIN-CONTAINING PROTEIN"/>
    <property type="match status" value="1"/>
</dbReference>
<accession>A0ABQ8T4H6</accession>
<evidence type="ECO:0008006" key="4">
    <source>
        <dbReference type="Google" id="ProtNLM"/>
    </source>
</evidence>
<proteinExistence type="predicted"/>
<protein>
    <recommendedName>
        <fullName evidence="4">Reverse transcriptase domain-containing protein</fullName>
    </recommendedName>
</protein>
<dbReference type="EMBL" id="JAJSOF020000015">
    <property type="protein sequence ID" value="KAJ4440896.1"/>
    <property type="molecule type" value="Genomic_DNA"/>
</dbReference>
<name>A0ABQ8T4H6_PERAM</name>
<sequence length="382" mass="44288">MKVMEEQPTAGLNSTCLSRDERSSNQYESNLWSARRPLPPAVIAEDELNLSPDLEDDNAHPLSQSKLNDLVRYLDLTKEINKLLSSRLKENNLLDLEQLSTGTDIVKRSSKYFVKEGELVYCCDIPNLIGRLGTAYESKDWHLFIDSSKRSLKVALLHNENIFASVKKALEKRISKKDNEFIKKYKKRLVVRKEFLRPVERQRIIQEGKVAKKTERHIVRIVLNLTQNVNQKYDIRKVQDNREGLELNGLHQLLVYSDYVNMLGENPQAIRKNAEILFEASKTMGLGVNPEKTKYMIMSRDQNIVRNGTIKFGDLSFEEVEKLKYLGATGKRPLGRPRRRWEDNIKMDLREVGYDGRDWINLGQDRDQWQAYVRAAVNLLVP</sequence>
<organism evidence="2 3">
    <name type="scientific">Periplaneta americana</name>
    <name type="common">American cockroach</name>
    <name type="synonym">Blatta americana</name>
    <dbReference type="NCBI Taxonomy" id="6978"/>
    <lineage>
        <taxon>Eukaryota</taxon>
        <taxon>Metazoa</taxon>
        <taxon>Ecdysozoa</taxon>
        <taxon>Arthropoda</taxon>
        <taxon>Hexapoda</taxon>
        <taxon>Insecta</taxon>
        <taxon>Pterygota</taxon>
        <taxon>Neoptera</taxon>
        <taxon>Polyneoptera</taxon>
        <taxon>Dictyoptera</taxon>
        <taxon>Blattodea</taxon>
        <taxon>Blattoidea</taxon>
        <taxon>Blattidae</taxon>
        <taxon>Blattinae</taxon>
        <taxon>Periplaneta</taxon>
    </lineage>
</organism>
<evidence type="ECO:0000313" key="3">
    <source>
        <dbReference type="Proteomes" id="UP001148838"/>
    </source>
</evidence>
<dbReference type="Proteomes" id="UP001148838">
    <property type="component" value="Unassembled WGS sequence"/>
</dbReference>
<dbReference type="PANTHER" id="PTHR46114:SF2">
    <property type="entry name" value="CULLIN N-TERMINAL DOMAIN-CONTAINING PROTEIN"/>
    <property type="match status" value="1"/>
</dbReference>
<feature type="region of interest" description="Disordered" evidence="1">
    <location>
        <begin position="1"/>
        <end position="22"/>
    </location>
</feature>
<evidence type="ECO:0000313" key="2">
    <source>
        <dbReference type="EMBL" id="KAJ4440896.1"/>
    </source>
</evidence>
<evidence type="ECO:0000256" key="1">
    <source>
        <dbReference type="SAM" id="MobiDB-lite"/>
    </source>
</evidence>
<comment type="caution">
    <text evidence="2">The sequence shown here is derived from an EMBL/GenBank/DDBJ whole genome shotgun (WGS) entry which is preliminary data.</text>
</comment>
<gene>
    <name evidence="2" type="ORF">ANN_10743</name>
</gene>